<comment type="caution">
    <text evidence="1">The sequence shown here is derived from an EMBL/GenBank/DDBJ whole genome shotgun (WGS) entry which is preliminary data.</text>
</comment>
<dbReference type="AlphaFoldDB" id="A4A0A3"/>
<dbReference type="HOGENOM" id="CLU_3380753_0_0_0"/>
<protein>
    <submittedName>
        <fullName evidence="1">Uncharacterized protein</fullName>
    </submittedName>
</protein>
<name>A4A0A3_9BACT</name>
<dbReference type="STRING" id="314230.DSM3645_25177"/>
<proteinExistence type="predicted"/>
<reference evidence="1 2" key="1">
    <citation type="submission" date="2006-02" db="EMBL/GenBank/DDBJ databases">
        <authorList>
            <person name="Amann R."/>
            <person name="Ferriera S."/>
            <person name="Johnson J."/>
            <person name="Kravitz S."/>
            <person name="Halpern A."/>
            <person name="Remington K."/>
            <person name="Beeson K."/>
            <person name="Tran B."/>
            <person name="Rogers Y.-H."/>
            <person name="Friedman R."/>
            <person name="Venter J.C."/>
        </authorList>
    </citation>
    <scope>NUCLEOTIDE SEQUENCE [LARGE SCALE GENOMIC DNA]</scope>
    <source>
        <strain evidence="1 2">DSM 3645</strain>
    </source>
</reference>
<dbReference type="EMBL" id="AANZ01000028">
    <property type="protein sequence ID" value="EAQ77723.1"/>
    <property type="molecule type" value="Genomic_DNA"/>
</dbReference>
<gene>
    <name evidence="1" type="ORF">DSM3645_25177</name>
</gene>
<evidence type="ECO:0000313" key="2">
    <source>
        <dbReference type="Proteomes" id="UP000004358"/>
    </source>
</evidence>
<dbReference type="Proteomes" id="UP000004358">
    <property type="component" value="Unassembled WGS sequence"/>
</dbReference>
<organism evidence="1 2">
    <name type="scientific">Blastopirellula marina DSM 3645</name>
    <dbReference type="NCBI Taxonomy" id="314230"/>
    <lineage>
        <taxon>Bacteria</taxon>
        <taxon>Pseudomonadati</taxon>
        <taxon>Planctomycetota</taxon>
        <taxon>Planctomycetia</taxon>
        <taxon>Pirellulales</taxon>
        <taxon>Pirellulaceae</taxon>
        <taxon>Blastopirellula</taxon>
    </lineage>
</organism>
<evidence type="ECO:0000313" key="1">
    <source>
        <dbReference type="EMBL" id="EAQ77723.1"/>
    </source>
</evidence>
<accession>A4A0A3</accession>
<sequence>MRLEIAKTLAPLAFQFLELTTISHDAKYWRVVC</sequence>